<dbReference type="AlphaFoldDB" id="A0A4U5N2K0"/>
<name>A0A4U5N2K0_STECR</name>
<dbReference type="Proteomes" id="UP000298663">
    <property type="component" value="Unassembled WGS sequence"/>
</dbReference>
<organism evidence="2 3">
    <name type="scientific">Steinernema carpocapsae</name>
    <name type="common">Entomopathogenic nematode</name>
    <dbReference type="NCBI Taxonomy" id="34508"/>
    <lineage>
        <taxon>Eukaryota</taxon>
        <taxon>Metazoa</taxon>
        <taxon>Ecdysozoa</taxon>
        <taxon>Nematoda</taxon>
        <taxon>Chromadorea</taxon>
        <taxon>Rhabditida</taxon>
        <taxon>Tylenchina</taxon>
        <taxon>Panagrolaimomorpha</taxon>
        <taxon>Strongyloidoidea</taxon>
        <taxon>Steinernematidae</taxon>
        <taxon>Steinernema</taxon>
    </lineage>
</organism>
<reference evidence="2 3" key="2">
    <citation type="journal article" date="2019" name="G3 (Bethesda)">
        <title>Hybrid Assembly of the Genome of the Entomopathogenic Nematode Steinernema carpocapsae Identifies the X-Chromosome.</title>
        <authorList>
            <person name="Serra L."/>
            <person name="Macchietto M."/>
            <person name="Macias-Munoz A."/>
            <person name="McGill C.J."/>
            <person name="Rodriguez I.M."/>
            <person name="Rodriguez B."/>
            <person name="Murad R."/>
            <person name="Mortazavi A."/>
        </authorList>
    </citation>
    <scope>NUCLEOTIDE SEQUENCE [LARGE SCALE GENOMIC DNA]</scope>
    <source>
        <strain evidence="2 3">ALL</strain>
    </source>
</reference>
<accession>A0A4U5N2K0</accession>
<reference evidence="2 3" key="1">
    <citation type="journal article" date="2015" name="Genome Biol.">
        <title>Comparative genomics of Steinernema reveals deeply conserved gene regulatory networks.</title>
        <authorList>
            <person name="Dillman A.R."/>
            <person name="Macchietto M."/>
            <person name="Porter C.F."/>
            <person name="Rogers A."/>
            <person name="Williams B."/>
            <person name="Antoshechkin I."/>
            <person name="Lee M.M."/>
            <person name="Goodwin Z."/>
            <person name="Lu X."/>
            <person name="Lewis E.E."/>
            <person name="Goodrich-Blair H."/>
            <person name="Stock S.P."/>
            <person name="Adams B.J."/>
            <person name="Sternberg P.W."/>
            <person name="Mortazavi A."/>
        </authorList>
    </citation>
    <scope>NUCLEOTIDE SEQUENCE [LARGE SCALE GENOMIC DNA]</scope>
    <source>
        <strain evidence="2 3">ALL</strain>
    </source>
</reference>
<evidence type="ECO:0000256" key="1">
    <source>
        <dbReference type="SAM" id="MobiDB-lite"/>
    </source>
</evidence>
<evidence type="ECO:0000313" key="3">
    <source>
        <dbReference type="Proteomes" id="UP000298663"/>
    </source>
</evidence>
<gene>
    <name evidence="2" type="ORF">L596_017618</name>
</gene>
<protein>
    <submittedName>
        <fullName evidence="2">Uncharacterized protein</fullName>
    </submittedName>
</protein>
<comment type="caution">
    <text evidence="2">The sequence shown here is derived from an EMBL/GenBank/DDBJ whole genome shotgun (WGS) entry which is preliminary data.</text>
</comment>
<sequence>MQVSQQYKRQKKSKTSTLIVKSPSKEHSVTEHYSRSFQKFNMTRVLLVTKGATRSMITKVHDYISMTAFSKP</sequence>
<keyword evidence="3" id="KW-1185">Reference proteome</keyword>
<evidence type="ECO:0000313" key="2">
    <source>
        <dbReference type="EMBL" id="TKR76490.1"/>
    </source>
</evidence>
<feature type="region of interest" description="Disordered" evidence="1">
    <location>
        <begin position="1"/>
        <end position="27"/>
    </location>
</feature>
<proteinExistence type="predicted"/>
<dbReference type="EMBL" id="AZBU02000005">
    <property type="protein sequence ID" value="TKR76490.1"/>
    <property type="molecule type" value="Genomic_DNA"/>
</dbReference>